<dbReference type="Pfam" id="PF05336">
    <property type="entry name" value="rhaM"/>
    <property type="match status" value="1"/>
</dbReference>
<evidence type="ECO:0000256" key="5">
    <source>
        <dbReference type="HAMAP-Rule" id="MF_01663"/>
    </source>
</evidence>
<keyword evidence="2 5" id="KW-0413">Isomerase</keyword>
<feature type="binding site" evidence="5">
    <location>
        <begin position="79"/>
        <end position="80"/>
    </location>
    <ligand>
        <name>substrate</name>
    </ligand>
</feature>
<evidence type="ECO:0000256" key="6">
    <source>
        <dbReference type="NCBIfam" id="TIGR02625"/>
    </source>
</evidence>
<comment type="similarity">
    <text evidence="5">Belongs to the rhamnose mutarotase family.</text>
</comment>
<evidence type="ECO:0000256" key="4">
    <source>
        <dbReference type="ARBA" id="ARBA00023308"/>
    </source>
</evidence>
<comment type="pathway">
    <text evidence="5">Carbohydrate metabolism; L-rhamnose metabolism.</text>
</comment>
<comment type="function">
    <text evidence="5">Involved in the anomeric conversion of L-rhamnose.</text>
</comment>
<dbReference type="Gene3D" id="3.30.70.100">
    <property type="match status" value="1"/>
</dbReference>
<dbReference type="Proteomes" id="UP001522662">
    <property type="component" value="Unassembled WGS sequence"/>
</dbReference>
<keyword evidence="3 5" id="KW-0119">Carbohydrate metabolism</keyword>
<comment type="subunit">
    <text evidence="5">Homodimer.</text>
</comment>
<protein>
    <recommendedName>
        <fullName evidence="5 6">L-rhamnose mutarotase</fullName>
        <ecNumber evidence="5 6">5.1.3.32</ecNumber>
    </recommendedName>
    <alternativeName>
        <fullName evidence="5">Rhamnose 1-epimerase</fullName>
    </alternativeName>
    <alternativeName>
        <fullName evidence="5">Type-3 mutarotase</fullName>
    </alternativeName>
</protein>
<dbReference type="EC" id="5.1.3.32" evidence="5 6"/>
<evidence type="ECO:0000313" key="8">
    <source>
        <dbReference type="Proteomes" id="UP001522662"/>
    </source>
</evidence>
<comment type="subcellular location">
    <subcellularLocation>
        <location evidence="5">Cytoplasm</location>
    </subcellularLocation>
</comment>
<feature type="binding site" evidence="5">
    <location>
        <position position="21"/>
    </location>
    <ligand>
        <name>substrate</name>
    </ligand>
</feature>
<dbReference type="InterPro" id="IPR011008">
    <property type="entry name" value="Dimeric_a/b-barrel"/>
</dbReference>
<comment type="caution">
    <text evidence="7">The sequence shown here is derived from an EMBL/GenBank/DDBJ whole genome shotgun (WGS) entry which is preliminary data.</text>
</comment>
<dbReference type="GO" id="GO:0062192">
    <property type="term" value="F:L-rhamnose mutarotase activity"/>
    <property type="evidence" value="ECO:0007669"/>
    <property type="project" value="UniProtKB-EC"/>
</dbReference>
<feature type="binding site" evidence="5">
    <location>
        <position position="44"/>
    </location>
    <ligand>
        <name>substrate</name>
    </ligand>
</feature>
<dbReference type="InterPro" id="IPR008000">
    <property type="entry name" value="Rham/fucose_mutarotase"/>
</dbReference>
<keyword evidence="1 5" id="KW-0963">Cytoplasm</keyword>
<dbReference type="EMBL" id="JALAYX010000002">
    <property type="protein sequence ID" value="MCJ8237936.1"/>
    <property type="molecule type" value="Genomic_DNA"/>
</dbReference>
<gene>
    <name evidence="5 7" type="primary">rhaM</name>
    <name evidence="7" type="ORF">MKJ03_06335</name>
</gene>
<geneLocation type="plasmid" evidence="7">
    <name>unnamed</name>
</geneLocation>
<keyword evidence="7" id="KW-0614">Plasmid</keyword>
<dbReference type="PANTHER" id="PTHR34389">
    <property type="entry name" value="L-RHAMNOSE MUTAROTASE"/>
    <property type="match status" value="1"/>
</dbReference>
<evidence type="ECO:0000256" key="3">
    <source>
        <dbReference type="ARBA" id="ARBA00023277"/>
    </source>
</evidence>
<evidence type="ECO:0000256" key="2">
    <source>
        <dbReference type="ARBA" id="ARBA00023235"/>
    </source>
</evidence>
<organism evidence="7 8">
    <name type="scientific">Peteryoungia algae</name>
    <dbReference type="NCBI Taxonomy" id="2919917"/>
    <lineage>
        <taxon>Bacteria</taxon>
        <taxon>Pseudomonadati</taxon>
        <taxon>Pseudomonadota</taxon>
        <taxon>Alphaproteobacteria</taxon>
        <taxon>Hyphomicrobiales</taxon>
        <taxon>Rhizobiaceae</taxon>
        <taxon>Peteryoungia</taxon>
    </lineage>
</organism>
<keyword evidence="4 5" id="KW-0684">Rhamnose metabolism</keyword>
<feature type="active site" description="Proton donor" evidence="5">
    <location>
        <position position="25"/>
    </location>
</feature>
<dbReference type="RefSeq" id="WP_229574839.1">
    <property type="nucleotide sequence ID" value="NZ_CP128477.1"/>
</dbReference>
<dbReference type="NCBIfam" id="TIGR02625">
    <property type="entry name" value="YiiL_rotase"/>
    <property type="match status" value="1"/>
</dbReference>
<evidence type="ECO:0000256" key="1">
    <source>
        <dbReference type="ARBA" id="ARBA00022490"/>
    </source>
</evidence>
<dbReference type="HAMAP" id="MF_01663">
    <property type="entry name" value="L_rham_rotase"/>
    <property type="match status" value="1"/>
</dbReference>
<comment type="catalytic activity">
    <reaction evidence="5">
        <text>alpha-L-rhamnose = beta-L-rhamnose</text>
        <dbReference type="Rhea" id="RHEA:25584"/>
        <dbReference type="ChEBI" id="CHEBI:27586"/>
        <dbReference type="ChEBI" id="CHEBI:27907"/>
        <dbReference type="EC" id="5.1.3.32"/>
    </reaction>
</comment>
<sequence length="107" mass="12555">MSETERHVFKMKLNPGMEAEYRKRHDEIWPDLVNLLHEAGISDYTIHLDPETSLLIGVLTRTKTHDMADLPSHPVMQRWWAHMADIMQTNPDNSPWTIDLKPVFHMP</sequence>
<proteinExistence type="inferred from homology"/>
<name>A0ABT0CXP4_9HYPH</name>
<dbReference type="InterPro" id="IPR013448">
    <property type="entry name" value="L-rhamnose_mutarotase"/>
</dbReference>
<evidence type="ECO:0000313" key="7">
    <source>
        <dbReference type="EMBL" id="MCJ8237936.1"/>
    </source>
</evidence>
<reference evidence="7 8" key="1">
    <citation type="submission" date="2022-03" db="EMBL/GenBank/DDBJ databases">
        <title>Rhizobium SSM4.3 sp. nov., isolated from Sediment (Gouqi Island).</title>
        <authorList>
            <person name="Chen G."/>
        </authorList>
    </citation>
    <scope>NUCLEOTIDE SEQUENCE [LARGE SCALE GENOMIC DNA]</scope>
    <source>
        <strain evidence="7 8">SSM4.3</strain>
        <plasmid evidence="7">unnamed</plasmid>
    </source>
</reference>
<dbReference type="SUPFAM" id="SSF54909">
    <property type="entry name" value="Dimeric alpha+beta barrel"/>
    <property type="match status" value="1"/>
</dbReference>
<accession>A0ABT0CXP4</accession>
<dbReference type="PANTHER" id="PTHR34389:SF2">
    <property type="entry name" value="L-RHAMNOSE MUTAROTASE"/>
    <property type="match status" value="1"/>
</dbReference>
<keyword evidence="8" id="KW-1185">Reference proteome</keyword>